<name>A0A5C8ZJZ6_9ACTN</name>
<dbReference type="OrthoDB" id="4870610at2"/>
<dbReference type="EMBL" id="VKAC01000003">
    <property type="protein sequence ID" value="TXR57160.1"/>
    <property type="molecule type" value="Genomic_DNA"/>
</dbReference>
<proteinExistence type="predicted"/>
<protein>
    <recommendedName>
        <fullName evidence="3">Transcriptional regulator, AbiEi antitoxin, Type IV TA system</fullName>
    </recommendedName>
</protein>
<evidence type="ECO:0000313" key="2">
    <source>
        <dbReference type="Proteomes" id="UP000321234"/>
    </source>
</evidence>
<organism evidence="1 2">
    <name type="scientific">Quadrisphaera setariae</name>
    <dbReference type="NCBI Taxonomy" id="2593304"/>
    <lineage>
        <taxon>Bacteria</taxon>
        <taxon>Bacillati</taxon>
        <taxon>Actinomycetota</taxon>
        <taxon>Actinomycetes</taxon>
        <taxon>Kineosporiales</taxon>
        <taxon>Kineosporiaceae</taxon>
        <taxon>Quadrisphaera</taxon>
    </lineage>
</organism>
<evidence type="ECO:0000313" key="1">
    <source>
        <dbReference type="EMBL" id="TXR57160.1"/>
    </source>
</evidence>
<reference evidence="1 2" key="1">
    <citation type="submission" date="2019-07" db="EMBL/GenBank/DDBJ databases">
        <title>Quadrisphaera sp. strain DD2A genome sequencing and assembly.</title>
        <authorList>
            <person name="Kim I."/>
        </authorList>
    </citation>
    <scope>NUCLEOTIDE SEQUENCE [LARGE SCALE GENOMIC DNA]</scope>
    <source>
        <strain evidence="1 2">DD2A</strain>
    </source>
</reference>
<dbReference type="RefSeq" id="WP_147925580.1">
    <property type="nucleotide sequence ID" value="NZ_VKAC01000003.1"/>
</dbReference>
<dbReference type="AlphaFoldDB" id="A0A5C8ZJZ6"/>
<sequence>MAAVAHAPTGHPIRVDIHRAHDADGHAVPCTATLPLVPRRATIDQIRLTTLLRPGASVATHAELRGVGVPSSTIMRRISRTGPWQRVLPGVVAGHRGVLTLYERRLGALKYAGPDSALTGLDALDLHGVRHRAKRSDRVHVLIPHTSQKTSHGFALVTRTRRAVGDLRRGGLRVVPAARAAIDACRWLDDLDDVRELVAAVVQQRFCTVAHVADEVHLAQRQRTALSREVLAEVAAGIRSVAEARLREGFDRFGVPQPDWNVEVRDEHGQLVVVLDAYWEDLDAELEINSTAWHLSPGRFKKTTQRQRVVVMSGRSTISVLPSEIDEDLEGICREVLQFLRVCAARRGRAAS</sequence>
<dbReference type="Proteomes" id="UP000321234">
    <property type="component" value="Unassembled WGS sequence"/>
</dbReference>
<keyword evidence="2" id="KW-1185">Reference proteome</keyword>
<comment type="caution">
    <text evidence="1">The sequence shown here is derived from an EMBL/GenBank/DDBJ whole genome shotgun (WGS) entry which is preliminary data.</text>
</comment>
<accession>A0A5C8ZJZ6</accession>
<gene>
    <name evidence="1" type="ORF">FMM08_06785</name>
</gene>
<evidence type="ECO:0008006" key="3">
    <source>
        <dbReference type="Google" id="ProtNLM"/>
    </source>
</evidence>